<name>A0A5A7RIE3_STRAF</name>
<gene>
    <name evidence="2" type="ORF">STAS_34773</name>
</gene>
<dbReference type="EMBL" id="BKCP01012959">
    <property type="protein sequence ID" value="GER56997.1"/>
    <property type="molecule type" value="Genomic_DNA"/>
</dbReference>
<comment type="caution">
    <text evidence="2">The sequence shown here is derived from an EMBL/GenBank/DDBJ whole genome shotgun (WGS) entry which is preliminary data.</text>
</comment>
<proteinExistence type="predicted"/>
<keyword evidence="3" id="KW-1185">Reference proteome</keyword>
<sequence>MSESFLLPSTISSKKSSSCPIIPSTPHCKTPKQFFKFSTLSSISIPISFSYPTSTPSIAIFSSSNANFAARNSKRATPASIPRFALEATKPEPLNELIKISSCCPFSRANKLVSGKK</sequence>
<accession>A0A5A7RIE3</accession>
<protein>
    <submittedName>
        <fullName evidence="2">BRCT domain-containing DNA repair protein</fullName>
    </submittedName>
</protein>
<reference evidence="3" key="1">
    <citation type="journal article" date="2019" name="Curr. Biol.">
        <title>Genome Sequence of Striga asiatica Provides Insight into the Evolution of Plant Parasitism.</title>
        <authorList>
            <person name="Yoshida S."/>
            <person name="Kim S."/>
            <person name="Wafula E.K."/>
            <person name="Tanskanen J."/>
            <person name="Kim Y.M."/>
            <person name="Honaas L."/>
            <person name="Yang Z."/>
            <person name="Spallek T."/>
            <person name="Conn C.E."/>
            <person name="Ichihashi Y."/>
            <person name="Cheong K."/>
            <person name="Cui S."/>
            <person name="Der J.P."/>
            <person name="Gundlach H."/>
            <person name="Jiao Y."/>
            <person name="Hori C."/>
            <person name="Ishida J.K."/>
            <person name="Kasahara H."/>
            <person name="Kiba T."/>
            <person name="Kim M.S."/>
            <person name="Koo N."/>
            <person name="Laohavisit A."/>
            <person name="Lee Y.H."/>
            <person name="Lumba S."/>
            <person name="McCourt P."/>
            <person name="Mortimer J.C."/>
            <person name="Mutuku J.M."/>
            <person name="Nomura T."/>
            <person name="Sasaki-Sekimoto Y."/>
            <person name="Seto Y."/>
            <person name="Wang Y."/>
            <person name="Wakatake T."/>
            <person name="Sakakibara H."/>
            <person name="Demura T."/>
            <person name="Yamaguchi S."/>
            <person name="Yoneyama K."/>
            <person name="Manabe R.I."/>
            <person name="Nelson D.C."/>
            <person name="Schulman A.H."/>
            <person name="Timko M.P."/>
            <person name="dePamphilis C.W."/>
            <person name="Choi D."/>
            <person name="Shirasu K."/>
        </authorList>
    </citation>
    <scope>NUCLEOTIDE SEQUENCE [LARGE SCALE GENOMIC DNA]</scope>
    <source>
        <strain evidence="3">cv. UVA1</strain>
    </source>
</reference>
<feature type="compositionally biased region" description="Low complexity" evidence="1">
    <location>
        <begin position="8"/>
        <end position="20"/>
    </location>
</feature>
<evidence type="ECO:0000256" key="1">
    <source>
        <dbReference type="SAM" id="MobiDB-lite"/>
    </source>
</evidence>
<evidence type="ECO:0000313" key="3">
    <source>
        <dbReference type="Proteomes" id="UP000325081"/>
    </source>
</evidence>
<evidence type="ECO:0000313" key="2">
    <source>
        <dbReference type="EMBL" id="GER56997.1"/>
    </source>
</evidence>
<organism evidence="2 3">
    <name type="scientific">Striga asiatica</name>
    <name type="common">Asiatic witchweed</name>
    <name type="synonym">Buchnera asiatica</name>
    <dbReference type="NCBI Taxonomy" id="4170"/>
    <lineage>
        <taxon>Eukaryota</taxon>
        <taxon>Viridiplantae</taxon>
        <taxon>Streptophyta</taxon>
        <taxon>Embryophyta</taxon>
        <taxon>Tracheophyta</taxon>
        <taxon>Spermatophyta</taxon>
        <taxon>Magnoliopsida</taxon>
        <taxon>eudicotyledons</taxon>
        <taxon>Gunneridae</taxon>
        <taxon>Pentapetalae</taxon>
        <taxon>asterids</taxon>
        <taxon>lamiids</taxon>
        <taxon>Lamiales</taxon>
        <taxon>Orobanchaceae</taxon>
        <taxon>Buchnereae</taxon>
        <taxon>Striga</taxon>
    </lineage>
</organism>
<feature type="region of interest" description="Disordered" evidence="1">
    <location>
        <begin position="1"/>
        <end position="20"/>
    </location>
</feature>
<dbReference type="AlphaFoldDB" id="A0A5A7RIE3"/>
<dbReference type="Proteomes" id="UP000325081">
    <property type="component" value="Unassembled WGS sequence"/>
</dbReference>